<evidence type="ECO:0000313" key="2">
    <source>
        <dbReference type="EMBL" id="CUC09251.1"/>
    </source>
</evidence>
<gene>
    <name evidence="2" type="ORF">Cvel_413.t1.CR1</name>
</gene>
<sequence length="425" mass="48113">MPSSVYITLIFWSLLCLPCRACNQVPQRRIHQHWGLCRLGGFVTVRLFEKDYPLVGGPSFAPLHKAVVVSLEETAETSRETAETAQEGGRETDARSRVLQFDVIPLQPKEPVVLAKLLSGTTLKGEMRHRTFPRVPPGSRLLVERRIDIQPGISQLEERLQSAALLWDLSFNFYFRNCLHFCDYMLLQLLLICGDDSKLSRDKEGERAHGEIDERLGDGGAVRLEWSSRKLWPDRVMSLTWWRKFIWEGRLKGYRETRLDANVFVDREDGRGQGRKRKVRLGQLGVKVVREGGLRGEFLEESFQQSFPDEWQRKTAGVPPGGLRVAVLVCMKVEPEFRGQGLGGLLLRRLAETASGIMKEGGAGTREERGRCDGVVMVCDDDGSGRLIRWYEQFGFRRAPSIEDNAMLIPLDVLDESTKEKGGKG</sequence>
<feature type="chain" id="PRO_5005508388" description="N-acetyltransferase domain-containing protein" evidence="1">
    <location>
        <begin position="22"/>
        <end position="425"/>
    </location>
</feature>
<evidence type="ECO:0008006" key="3">
    <source>
        <dbReference type="Google" id="ProtNLM"/>
    </source>
</evidence>
<dbReference type="SUPFAM" id="SSF55729">
    <property type="entry name" value="Acyl-CoA N-acyltransferases (Nat)"/>
    <property type="match status" value="1"/>
</dbReference>
<accession>A0A0K6S6I0</accession>
<feature type="signal peptide" evidence="1">
    <location>
        <begin position="1"/>
        <end position="21"/>
    </location>
</feature>
<evidence type="ECO:0000256" key="1">
    <source>
        <dbReference type="SAM" id="SignalP"/>
    </source>
</evidence>
<dbReference type="VEuPathDB" id="CryptoDB:Cvel_413"/>
<dbReference type="EMBL" id="CDMZ01000441">
    <property type="protein sequence ID" value="CUC09251.1"/>
    <property type="molecule type" value="Genomic_DNA"/>
</dbReference>
<keyword evidence="1" id="KW-0732">Signal</keyword>
<protein>
    <recommendedName>
        <fullName evidence="3">N-acetyltransferase domain-containing protein</fullName>
    </recommendedName>
</protein>
<proteinExistence type="predicted"/>
<organism evidence="2">
    <name type="scientific">Chromera velia CCMP2878</name>
    <dbReference type="NCBI Taxonomy" id="1169474"/>
    <lineage>
        <taxon>Eukaryota</taxon>
        <taxon>Sar</taxon>
        <taxon>Alveolata</taxon>
        <taxon>Colpodellida</taxon>
        <taxon>Chromeraceae</taxon>
        <taxon>Chromera</taxon>
    </lineage>
</organism>
<dbReference type="InterPro" id="IPR016181">
    <property type="entry name" value="Acyl_CoA_acyltransferase"/>
</dbReference>
<dbReference type="AlphaFoldDB" id="A0A0K6S6I0"/>
<name>A0A0K6S6I0_9ALVE</name>
<dbReference type="PhylomeDB" id="A0A0K6S6I0"/>
<dbReference type="Gene3D" id="3.40.630.30">
    <property type="match status" value="1"/>
</dbReference>
<reference evidence="2" key="1">
    <citation type="submission" date="2014-11" db="EMBL/GenBank/DDBJ databases">
        <title>Molecular phylogeny of cliff fern family Woodsiaceae with morphological implications.</title>
        <authorList>
            <person name="Shao Y.-Z."/>
            <person name="Wei R."/>
            <person name="Zhang X.-C."/>
        </authorList>
    </citation>
    <scope>NUCLEOTIDE SEQUENCE</scope>
</reference>